<dbReference type="GO" id="GO:0005737">
    <property type="term" value="C:cytoplasm"/>
    <property type="evidence" value="ECO:0007669"/>
    <property type="project" value="UniProtKB-SubCell"/>
</dbReference>
<proteinExistence type="predicted"/>
<dbReference type="NCBIfam" id="TIGR00830">
    <property type="entry name" value="PTBA"/>
    <property type="match status" value="1"/>
</dbReference>
<keyword evidence="8" id="KW-0418">Kinase</keyword>
<reference evidence="12" key="1">
    <citation type="submission" date="2019-04" db="EMBL/GenBank/DDBJ databases">
        <authorList>
            <consortium name="Pathogen Informatics"/>
        </authorList>
    </citation>
    <scope>NUCLEOTIDE SEQUENCE</scope>
    <source>
        <strain evidence="12">GPSC22</strain>
    </source>
</reference>
<evidence type="ECO:0000256" key="2">
    <source>
        <dbReference type="ARBA" id="ARBA00004651"/>
    </source>
</evidence>
<dbReference type="GO" id="GO:0009401">
    <property type="term" value="P:phosphoenolpyruvate-dependent sugar phosphotransferase system"/>
    <property type="evidence" value="ECO:0007669"/>
    <property type="project" value="UniProtKB-KW"/>
</dbReference>
<dbReference type="SUPFAM" id="SSF51261">
    <property type="entry name" value="Duplicated hybrid motif"/>
    <property type="match status" value="1"/>
</dbReference>
<dbReference type="InterPro" id="IPR011055">
    <property type="entry name" value="Dup_hybrid_motif"/>
</dbReference>
<dbReference type="PROSITE" id="PS00371">
    <property type="entry name" value="PTS_EIIA_TYPE_1_HIS"/>
    <property type="match status" value="1"/>
</dbReference>
<gene>
    <name evidence="12" type="primary">treP_2</name>
    <name evidence="12" type="ORF">SAMEA3206931_01355</name>
</gene>
<protein>
    <submittedName>
        <fullName evidence="12">Trehalose PTS system, IIABC components</fullName>
        <ecNumber evidence="12">2.7.1.-</ecNumber>
    </submittedName>
</protein>
<keyword evidence="5 12" id="KW-0808">Transferase</keyword>
<keyword evidence="9 10" id="KW-1133">Transmembrane helix</keyword>
<dbReference type="AlphaFoldDB" id="A0A4J2CTF1"/>
<evidence type="ECO:0000256" key="4">
    <source>
        <dbReference type="ARBA" id="ARBA00022597"/>
    </source>
</evidence>
<name>A0A4J2CTF1_STREE</name>
<dbReference type="GO" id="GO:0005886">
    <property type="term" value="C:plasma membrane"/>
    <property type="evidence" value="ECO:0007669"/>
    <property type="project" value="UniProtKB-SubCell"/>
</dbReference>
<evidence type="ECO:0000256" key="3">
    <source>
        <dbReference type="ARBA" id="ARBA00022448"/>
    </source>
</evidence>
<evidence type="ECO:0000256" key="6">
    <source>
        <dbReference type="ARBA" id="ARBA00022683"/>
    </source>
</evidence>
<evidence type="ECO:0000256" key="5">
    <source>
        <dbReference type="ARBA" id="ARBA00022679"/>
    </source>
</evidence>
<sequence>MTGSALAGMLSVTFNVTAASIGIGGLPGILSIQPQYMLPFAGTMLVAIVVPMLLTFFFRKAGLFTKTEGDTNLQAEFVAQEEAEFVSHEPVELTSVEIISPLTGQVKELSQATDPVFASGVMGQGLVIEPSQGELTSPVNGTVTVLFPTKHAIGIVSDEGVELLIHIGMDTVGLDGKGFESLVVQGDHVTVGQQLIRFDMDVIKAAGLVTETPVIITNQDAYTATITGTYPTTIQAGASLMVATRI</sequence>
<dbReference type="InterPro" id="IPR050890">
    <property type="entry name" value="PTS_EIIA_component"/>
</dbReference>
<evidence type="ECO:0000256" key="7">
    <source>
        <dbReference type="ARBA" id="ARBA00022692"/>
    </source>
</evidence>
<evidence type="ECO:0000313" key="12">
    <source>
        <dbReference type="EMBL" id="VNQ46748.1"/>
    </source>
</evidence>
<keyword evidence="6" id="KW-0598">Phosphotransferase system</keyword>
<dbReference type="PANTHER" id="PTHR45008:SF1">
    <property type="entry name" value="PTS SYSTEM GLUCOSE-SPECIFIC EIIA COMPONENT"/>
    <property type="match status" value="1"/>
</dbReference>
<dbReference type="FunFam" id="2.70.70.10:FF:000001">
    <property type="entry name" value="PTS system glucose-specific IIA component"/>
    <property type="match status" value="1"/>
</dbReference>
<dbReference type="Pfam" id="PF00358">
    <property type="entry name" value="PTS_EIIA_1"/>
    <property type="match status" value="1"/>
</dbReference>
<feature type="domain" description="PTS EIIA type-1" evidence="11">
    <location>
        <begin position="114"/>
        <end position="218"/>
    </location>
</feature>
<dbReference type="EMBL" id="CAATIA010000007">
    <property type="protein sequence ID" value="VNQ46748.1"/>
    <property type="molecule type" value="Genomic_DNA"/>
</dbReference>
<keyword evidence="3" id="KW-0813">Transport</keyword>
<evidence type="ECO:0000256" key="8">
    <source>
        <dbReference type="ARBA" id="ARBA00022777"/>
    </source>
</evidence>
<dbReference type="GO" id="GO:0016301">
    <property type="term" value="F:kinase activity"/>
    <property type="evidence" value="ECO:0007669"/>
    <property type="project" value="UniProtKB-KW"/>
</dbReference>
<keyword evidence="4" id="KW-0762">Sugar transport</keyword>
<dbReference type="PANTHER" id="PTHR45008">
    <property type="entry name" value="PTS SYSTEM GLUCOSE-SPECIFIC EIIA COMPONENT"/>
    <property type="match status" value="1"/>
</dbReference>
<dbReference type="InterPro" id="IPR001127">
    <property type="entry name" value="PTS_EIIA_1_perm"/>
</dbReference>
<feature type="transmembrane region" description="Helical" evidence="10">
    <location>
        <begin position="35"/>
        <end position="58"/>
    </location>
</feature>
<dbReference type="PROSITE" id="PS51093">
    <property type="entry name" value="PTS_EIIA_TYPE_1"/>
    <property type="match status" value="1"/>
</dbReference>
<evidence type="ECO:0000256" key="10">
    <source>
        <dbReference type="SAM" id="Phobius"/>
    </source>
</evidence>
<evidence type="ECO:0000259" key="11">
    <source>
        <dbReference type="PROSITE" id="PS51093"/>
    </source>
</evidence>
<comment type="subcellular location">
    <subcellularLocation>
        <location evidence="2">Cell membrane</location>
        <topology evidence="2">Multi-pass membrane protein</topology>
    </subcellularLocation>
    <subcellularLocation>
        <location evidence="1">Cytoplasm</location>
    </subcellularLocation>
</comment>
<accession>A0A4J2CTF1</accession>
<evidence type="ECO:0000256" key="1">
    <source>
        <dbReference type="ARBA" id="ARBA00004496"/>
    </source>
</evidence>
<dbReference type="EC" id="2.7.1.-" evidence="12"/>
<keyword evidence="7 10" id="KW-0812">Transmembrane</keyword>
<organism evidence="12">
    <name type="scientific">Streptococcus pneumoniae</name>
    <dbReference type="NCBI Taxonomy" id="1313"/>
    <lineage>
        <taxon>Bacteria</taxon>
        <taxon>Bacillati</taxon>
        <taxon>Bacillota</taxon>
        <taxon>Bacilli</taxon>
        <taxon>Lactobacillales</taxon>
        <taxon>Streptococcaceae</taxon>
        <taxon>Streptococcus</taxon>
    </lineage>
</organism>
<keyword evidence="10" id="KW-0472">Membrane</keyword>
<evidence type="ECO:0000256" key="9">
    <source>
        <dbReference type="ARBA" id="ARBA00022989"/>
    </source>
</evidence>
<dbReference type="Gene3D" id="2.70.70.10">
    <property type="entry name" value="Glucose Permease (Domain IIA)"/>
    <property type="match status" value="1"/>
</dbReference>